<dbReference type="AlphaFoldDB" id="A0AB39XKJ2"/>
<gene>
    <name evidence="2" type="ORF">AB8Z38_30420</name>
</gene>
<sequence length="97" mass="10765">MRALMIACIVSASIGAARAADTTADKTKQKDKCSHMLMDGQLVDLPVDASVCVRSPAPYTNEYALLHCYPPLQEVELVKHGDSRCLGKYENRERKNR</sequence>
<reference evidence="2" key="1">
    <citation type="submission" date="2024-08" db="EMBL/GenBank/DDBJ databases">
        <authorList>
            <person name="Chaddad Z."/>
            <person name="Lamrabet M."/>
            <person name="Bouhnik O."/>
            <person name="Alami S."/>
            <person name="Wipf D."/>
            <person name="Courty P.E."/>
            <person name="Missbah El Idrissi M."/>
        </authorList>
    </citation>
    <scope>NUCLEOTIDE SEQUENCE</scope>
    <source>
        <strain evidence="2">LLZ17</strain>
    </source>
</reference>
<dbReference type="RefSeq" id="WP_027520161.1">
    <property type="nucleotide sequence ID" value="NZ_CP165734.1"/>
</dbReference>
<proteinExistence type="predicted"/>
<dbReference type="EMBL" id="CP165734">
    <property type="protein sequence ID" value="XDV56872.1"/>
    <property type="molecule type" value="Genomic_DNA"/>
</dbReference>
<protein>
    <submittedName>
        <fullName evidence="2">Uncharacterized protein</fullName>
    </submittedName>
</protein>
<keyword evidence="1" id="KW-0732">Signal</keyword>
<accession>A0AB39XKJ2</accession>
<feature type="chain" id="PRO_5044317576" evidence="1">
    <location>
        <begin position="20"/>
        <end position="97"/>
    </location>
</feature>
<name>A0AB39XKJ2_9BRAD</name>
<feature type="signal peptide" evidence="1">
    <location>
        <begin position="1"/>
        <end position="19"/>
    </location>
</feature>
<evidence type="ECO:0000256" key="1">
    <source>
        <dbReference type="SAM" id="SignalP"/>
    </source>
</evidence>
<organism evidence="2">
    <name type="scientific">Bradyrhizobium sp. LLZ17</name>
    <dbReference type="NCBI Taxonomy" id="3239388"/>
    <lineage>
        <taxon>Bacteria</taxon>
        <taxon>Pseudomonadati</taxon>
        <taxon>Pseudomonadota</taxon>
        <taxon>Alphaproteobacteria</taxon>
        <taxon>Hyphomicrobiales</taxon>
        <taxon>Nitrobacteraceae</taxon>
        <taxon>Bradyrhizobium</taxon>
    </lineage>
</organism>
<evidence type="ECO:0000313" key="2">
    <source>
        <dbReference type="EMBL" id="XDV56872.1"/>
    </source>
</evidence>